<evidence type="ECO:0000256" key="2">
    <source>
        <dbReference type="ARBA" id="ARBA00010730"/>
    </source>
</evidence>
<dbReference type="InterPro" id="IPR005200">
    <property type="entry name" value="Endo-beta-glucanase"/>
</dbReference>
<evidence type="ECO:0000259" key="9">
    <source>
        <dbReference type="Pfam" id="PF17652"/>
    </source>
</evidence>
<dbReference type="GO" id="GO:0000272">
    <property type="term" value="P:polysaccharide catabolic process"/>
    <property type="evidence" value="ECO:0007669"/>
    <property type="project" value="UniProtKB-KW"/>
</dbReference>
<dbReference type="Proteomes" id="UP001165082">
    <property type="component" value="Unassembled WGS sequence"/>
</dbReference>
<dbReference type="PANTHER" id="PTHR31983">
    <property type="entry name" value="ENDO-1,3(4)-BETA-GLUCANASE 1"/>
    <property type="match status" value="1"/>
</dbReference>
<gene>
    <name evidence="10" type="ORF">TrRE_jg3990</name>
</gene>
<dbReference type="GO" id="GO:0052861">
    <property type="term" value="F:endo-1,3(4)-beta-glucanase activity"/>
    <property type="evidence" value="ECO:0007669"/>
    <property type="project" value="InterPro"/>
</dbReference>
<dbReference type="InterPro" id="IPR040720">
    <property type="entry name" value="GH81_C"/>
</dbReference>
<keyword evidence="7" id="KW-0961">Cell wall biogenesis/degradation</keyword>
<keyword evidence="6" id="KW-0326">Glycosidase</keyword>
<evidence type="ECO:0000256" key="6">
    <source>
        <dbReference type="ARBA" id="ARBA00023295"/>
    </source>
</evidence>
<evidence type="ECO:0000313" key="11">
    <source>
        <dbReference type="Proteomes" id="UP001165082"/>
    </source>
</evidence>
<dbReference type="GO" id="GO:0042973">
    <property type="term" value="F:glucan endo-1,3-beta-D-glucosidase activity"/>
    <property type="evidence" value="ECO:0007669"/>
    <property type="project" value="UniProtKB-EC"/>
</dbReference>
<dbReference type="EC" id="3.2.1.39" evidence="3"/>
<dbReference type="OrthoDB" id="4473401at2759"/>
<dbReference type="Pfam" id="PF17652">
    <property type="entry name" value="Glyco_hydro81C"/>
    <property type="match status" value="1"/>
</dbReference>
<keyword evidence="4" id="KW-0378">Hydrolase</keyword>
<protein>
    <recommendedName>
        <fullName evidence="3">glucan endo-1,3-beta-D-glucosidase</fullName>
        <ecNumber evidence="3">3.2.1.39</ecNumber>
    </recommendedName>
</protein>
<sequence length="182" mass="20448">YHYGYVIQAAAIASMIPEGGDELTSSLGSLIDSLWYDVCSNLPGGPDFPVSRHFSVYHGHSFASGLFPQGDGKSQESWSEAYNCYGACRRWARRRGDGRGEEWSGIMMGMERSAGHAFWWDSMGDMKAVVGDLKVSWDTWFGKSPWYRHGIQWMPIGPDTEFMVGDDGGYAEKERGRRRLGR</sequence>
<evidence type="ECO:0000313" key="10">
    <source>
        <dbReference type="EMBL" id="GMI04088.1"/>
    </source>
</evidence>
<feature type="domain" description="Glycosyl hydrolase family 81 C-terminal" evidence="9">
    <location>
        <begin position="1"/>
        <end position="164"/>
    </location>
</feature>
<keyword evidence="11" id="KW-1185">Reference proteome</keyword>
<reference evidence="10" key="1">
    <citation type="submission" date="2022-07" db="EMBL/GenBank/DDBJ databases">
        <title>Genome analysis of Parmales, a sister group of diatoms, reveals the evolutionary specialization of diatoms from phago-mixotrophs to photoautotrophs.</title>
        <authorList>
            <person name="Ban H."/>
            <person name="Sato S."/>
            <person name="Yoshikawa S."/>
            <person name="Kazumasa Y."/>
            <person name="Nakamura Y."/>
            <person name="Ichinomiya M."/>
            <person name="Saitoh K."/>
            <person name="Sato N."/>
            <person name="Blanc-Mathieu R."/>
            <person name="Endo H."/>
            <person name="Kuwata A."/>
            <person name="Ogata H."/>
        </authorList>
    </citation>
    <scope>NUCLEOTIDE SEQUENCE</scope>
</reference>
<comment type="similarity">
    <text evidence="2">Belongs to the glycosyl hydrolase 81 family.</text>
</comment>
<dbReference type="EMBL" id="BRXZ01000060">
    <property type="protein sequence ID" value="GMI04088.1"/>
    <property type="molecule type" value="Genomic_DNA"/>
</dbReference>
<feature type="non-terminal residue" evidence="10">
    <location>
        <position position="182"/>
    </location>
</feature>
<dbReference type="AlphaFoldDB" id="A0A9W7F7F8"/>
<dbReference type="PROSITE" id="PS52008">
    <property type="entry name" value="GH81"/>
    <property type="match status" value="1"/>
</dbReference>
<evidence type="ECO:0000256" key="7">
    <source>
        <dbReference type="ARBA" id="ARBA00023316"/>
    </source>
</evidence>
<evidence type="ECO:0000256" key="8">
    <source>
        <dbReference type="ARBA" id="ARBA00023326"/>
    </source>
</evidence>
<evidence type="ECO:0000256" key="1">
    <source>
        <dbReference type="ARBA" id="ARBA00000382"/>
    </source>
</evidence>
<dbReference type="GO" id="GO:0071555">
    <property type="term" value="P:cell wall organization"/>
    <property type="evidence" value="ECO:0007669"/>
    <property type="project" value="UniProtKB-KW"/>
</dbReference>
<evidence type="ECO:0000256" key="5">
    <source>
        <dbReference type="ARBA" id="ARBA00023277"/>
    </source>
</evidence>
<keyword evidence="5" id="KW-0119">Carbohydrate metabolism</keyword>
<keyword evidence="8" id="KW-0624">Polysaccharide degradation</keyword>
<dbReference type="PANTHER" id="PTHR31983:SF0">
    <property type="entry name" value="GLUCAN ENDO-1,3-BETA-D-GLUCOSIDASE 2"/>
    <property type="match status" value="1"/>
</dbReference>
<name>A0A9W7F7F8_9STRA</name>
<comment type="caution">
    <text evidence="10">The sequence shown here is derived from an EMBL/GenBank/DDBJ whole genome shotgun (WGS) entry which is preliminary data.</text>
</comment>
<comment type="catalytic activity">
    <reaction evidence="1">
        <text>Hydrolysis of (1-&gt;3)-beta-D-glucosidic linkages in (1-&gt;3)-beta-D-glucans.</text>
        <dbReference type="EC" id="3.2.1.39"/>
    </reaction>
</comment>
<organism evidence="10 11">
    <name type="scientific">Triparma retinervis</name>
    <dbReference type="NCBI Taxonomy" id="2557542"/>
    <lineage>
        <taxon>Eukaryota</taxon>
        <taxon>Sar</taxon>
        <taxon>Stramenopiles</taxon>
        <taxon>Ochrophyta</taxon>
        <taxon>Bolidophyceae</taxon>
        <taxon>Parmales</taxon>
        <taxon>Triparmaceae</taxon>
        <taxon>Triparma</taxon>
    </lineage>
</organism>
<proteinExistence type="inferred from homology"/>
<evidence type="ECO:0000256" key="4">
    <source>
        <dbReference type="ARBA" id="ARBA00022801"/>
    </source>
</evidence>
<accession>A0A9W7F7F8</accession>
<evidence type="ECO:0000256" key="3">
    <source>
        <dbReference type="ARBA" id="ARBA00012780"/>
    </source>
</evidence>